<dbReference type="RefSeq" id="WP_317487202.1">
    <property type="nucleotide sequence ID" value="NZ_CP136051.1"/>
</dbReference>
<dbReference type="Pfam" id="PF13568">
    <property type="entry name" value="OMP_b-brl_2"/>
    <property type="match status" value="1"/>
</dbReference>
<keyword evidence="4" id="KW-1185">Reference proteome</keyword>
<evidence type="ECO:0000313" key="3">
    <source>
        <dbReference type="EMBL" id="WOK04392.1"/>
    </source>
</evidence>
<dbReference type="Proteomes" id="UP001302349">
    <property type="component" value="Chromosome"/>
</dbReference>
<organism evidence="3 4">
    <name type="scientific">Imperialibacter roseus</name>
    <dbReference type="NCBI Taxonomy" id="1324217"/>
    <lineage>
        <taxon>Bacteria</taxon>
        <taxon>Pseudomonadati</taxon>
        <taxon>Bacteroidota</taxon>
        <taxon>Cytophagia</taxon>
        <taxon>Cytophagales</taxon>
        <taxon>Flammeovirgaceae</taxon>
        <taxon>Imperialibacter</taxon>
    </lineage>
</organism>
<dbReference type="EMBL" id="CP136051">
    <property type="protein sequence ID" value="WOK04392.1"/>
    <property type="molecule type" value="Genomic_DNA"/>
</dbReference>
<feature type="domain" description="Outer membrane protein beta-barrel" evidence="2">
    <location>
        <begin position="19"/>
        <end position="182"/>
    </location>
</feature>
<protein>
    <submittedName>
        <fullName evidence="3">Porin family protein</fullName>
    </submittedName>
</protein>
<proteinExistence type="predicted"/>
<evidence type="ECO:0000256" key="1">
    <source>
        <dbReference type="SAM" id="SignalP"/>
    </source>
</evidence>
<keyword evidence="1" id="KW-0732">Signal</keyword>
<dbReference type="InterPro" id="IPR025665">
    <property type="entry name" value="Beta-barrel_OMP_2"/>
</dbReference>
<name>A0ABZ0IIQ6_9BACT</name>
<evidence type="ECO:0000259" key="2">
    <source>
        <dbReference type="Pfam" id="PF13568"/>
    </source>
</evidence>
<evidence type="ECO:0000313" key="4">
    <source>
        <dbReference type="Proteomes" id="UP001302349"/>
    </source>
</evidence>
<sequence>MIKKTLFLLAIVAMAASANAQDIKIGPRIGLTSSSIKVDKESTGASLGAQFESGDAKIGFQGGAFARLGIAGFYLQPELLFSATGGEIHVKDVSASLDETRELSFKKLDVPIMFGKKFAKIVRVNVGPSFSYLLKAESKVGDITTDVKNNYSNATVGFQAGAGLDLGPLILDVKYEGSLSKLGDAVGGYNTDQRQSMWVVALGFSFL</sequence>
<reference evidence="3 4" key="1">
    <citation type="journal article" date="2023" name="Microbiol. Resour. Announc.">
        <title>Complete Genome Sequence of Imperialibacter roseus strain P4T.</title>
        <authorList>
            <person name="Tizabi D.R."/>
            <person name="Bachvaroff T."/>
            <person name="Hill R.T."/>
        </authorList>
    </citation>
    <scope>NUCLEOTIDE SEQUENCE [LARGE SCALE GENOMIC DNA]</scope>
    <source>
        <strain evidence="3 4">P4T</strain>
    </source>
</reference>
<accession>A0ABZ0IIQ6</accession>
<feature type="signal peptide" evidence="1">
    <location>
        <begin position="1"/>
        <end position="20"/>
    </location>
</feature>
<feature type="chain" id="PRO_5046802325" evidence="1">
    <location>
        <begin position="21"/>
        <end position="207"/>
    </location>
</feature>
<gene>
    <name evidence="3" type="ORF">RT717_15030</name>
</gene>